<dbReference type="PANTHER" id="PTHR33823:SF4">
    <property type="entry name" value="GENERAL STRESS PROTEIN 16O"/>
    <property type="match status" value="1"/>
</dbReference>
<proteinExistence type="predicted"/>
<dbReference type="PANTHER" id="PTHR33823">
    <property type="entry name" value="RNA POLYMERASE-BINDING TRANSCRIPTION FACTOR DKSA-RELATED"/>
    <property type="match status" value="1"/>
</dbReference>
<keyword evidence="2" id="KW-0863">Zinc-finger</keyword>
<evidence type="ECO:0000256" key="3">
    <source>
        <dbReference type="ARBA" id="ARBA00022833"/>
    </source>
</evidence>
<gene>
    <name evidence="6" type="ORF">A2563_02675</name>
</gene>
<dbReference type="AlphaFoldDB" id="A0A1F6P8Y9"/>
<dbReference type="EMBL" id="MFRA01000005">
    <property type="protein sequence ID" value="OGH92558.1"/>
    <property type="molecule type" value="Genomic_DNA"/>
</dbReference>
<dbReference type="InterPro" id="IPR000962">
    <property type="entry name" value="Znf_DskA_TraR"/>
</dbReference>
<evidence type="ECO:0000256" key="2">
    <source>
        <dbReference type="ARBA" id="ARBA00022771"/>
    </source>
</evidence>
<evidence type="ECO:0000259" key="5">
    <source>
        <dbReference type="Pfam" id="PF01258"/>
    </source>
</evidence>
<accession>A0A1F6P8Y9</accession>
<evidence type="ECO:0000256" key="1">
    <source>
        <dbReference type="ARBA" id="ARBA00022723"/>
    </source>
</evidence>
<dbReference type="Gene3D" id="1.20.120.910">
    <property type="entry name" value="DksA, coiled-coil domain"/>
    <property type="match status" value="1"/>
</dbReference>
<sequence length="127" mass="14386">MTKIKSPYSAELLKKIEALLLEEKARLDREMAKFSKNNAADGDTAFPDYGDKEDENAAEVADYVVNLSLEENLEKSLRDTNQSLERLKKGDYGICKYCKKPIEEKRLLARPTSSSCMSCKKTITQEV</sequence>
<dbReference type="SUPFAM" id="SSF57716">
    <property type="entry name" value="Glucocorticoid receptor-like (DNA-binding domain)"/>
    <property type="match status" value="1"/>
</dbReference>
<organism evidence="6 7">
    <name type="scientific">Candidatus Magasanikbacteria bacterium RIFOXYD1_FULL_40_23</name>
    <dbReference type="NCBI Taxonomy" id="1798705"/>
    <lineage>
        <taxon>Bacteria</taxon>
        <taxon>Candidatus Magasanikiibacteriota</taxon>
    </lineage>
</organism>
<dbReference type="PROSITE" id="PS51128">
    <property type="entry name" value="ZF_DKSA_2"/>
    <property type="match status" value="1"/>
</dbReference>
<keyword evidence="3" id="KW-0862">Zinc</keyword>
<feature type="zinc finger region" description="dksA C4-type" evidence="4">
    <location>
        <begin position="95"/>
        <end position="119"/>
    </location>
</feature>
<dbReference type="Proteomes" id="UP000176634">
    <property type="component" value="Unassembled WGS sequence"/>
</dbReference>
<comment type="caution">
    <text evidence="6">The sequence shown here is derived from an EMBL/GenBank/DDBJ whole genome shotgun (WGS) entry which is preliminary data.</text>
</comment>
<evidence type="ECO:0000256" key="4">
    <source>
        <dbReference type="PROSITE-ProRule" id="PRU00510"/>
    </source>
</evidence>
<name>A0A1F6P8Y9_9BACT</name>
<evidence type="ECO:0000313" key="7">
    <source>
        <dbReference type="Proteomes" id="UP000176634"/>
    </source>
</evidence>
<dbReference type="STRING" id="1798705.A2563_02675"/>
<reference evidence="6 7" key="1">
    <citation type="journal article" date="2016" name="Nat. Commun.">
        <title>Thousands of microbial genomes shed light on interconnected biogeochemical processes in an aquifer system.</title>
        <authorList>
            <person name="Anantharaman K."/>
            <person name="Brown C.T."/>
            <person name="Hug L.A."/>
            <person name="Sharon I."/>
            <person name="Castelle C.J."/>
            <person name="Probst A.J."/>
            <person name="Thomas B.C."/>
            <person name="Singh A."/>
            <person name="Wilkins M.J."/>
            <person name="Karaoz U."/>
            <person name="Brodie E.L."/>
            <person name="Williams K.H."/>
            <person name="Hubbard S.S."/>
            <person name="Banfield J.F."/>
        </authorList>
    </citation>
    <scope>NUCLEOTIDE SEQUENCE [LARGE SCALE GENOMIC DNA]</scope>
</reference>
<feature type="domain" description="Zinc finger DksA/TraR C4-type" evidence="5">
    <location>
        <begin position="90"/>
        <end position="122"/>
    </location>
</feature>
<keyword evidence="1" id="KW-0479">Metal-binding</keyword>
<dbReference type="GO" id="GO:0008270">
    <property type="term" value="F:zinc ion binding"/>
    <property type="evidence" value="ECO:0007669"/>
    <property type="project" value="UniProtKB-KW"/>
</dbReference>
<protein>
    <recommendedName>
        <fullName evidence="5">Zinc finger DksA/TraR C4-type domain-containing protein</fullName>
    </recommendedName>
</protein>
<evidence type="ECO:0000313" key="6">
    <source>
        <dbReference type="EMBL" id="OGH92558.1"/>
    </source>
</evidence>
<dbReference type="Pfam" id="PF01258">
    <property type="entry name" value="zf-dskA_traR"/>
    <property type="match status" value="1"/>
</dbReference>